<protein>
    <submittedName>
        <fullName evidence="2">Uncharacterized protein</fullName>
    </submittedName>
</protein>
<accession>A0A6C0B7Z2</accession>
<organism evidence="2">
    <name type="scientific">viral metagenome</name>
    <dbReference type="NCBI Taxonomy" id="1070528"/>
    <lineage>
        <taxon>unclassified sequences</taxon>
        <taxon>metagenomes</taxon>
        <taxon>organismal metagenomes</taxon>
    </lineage>
</organism>
<proteinExistence type="predicted"/>
<dbReference type="EMBL" id="MN739083">
    <property type="protein sequence ID" value="QHS87593.1"/>
    <property type="molecule type" value="Genomic_DNA"/>
</dbReference>
<dbReference type="AlphaFoldDB" id="A0A6C0B7Z2"/>
<feature type="compositionally biased region" description="Basic residues" evidence="1">
    <location>
        <begin position="108"/>
        <end position="130"/>
    </location>
</feature>
<evidence type="ECO:0000256" key="1">
    <source>
        <dbReference type="SAM" id="MobiDB-lite"/>
    </source>
</evidence>
<evidence type="ECO:0000313" key="2">
    <source>
        <dbReference type="EMBL" id="QHS87593.1"/>
    </source>
</evidence>
<feature type="region of interest" description="Disordered" evidence="1">
    <location>
        <begin position="103"/>
        <end position="130"/>
    </location>
</feature>
<sequence length="130" mass="14597">MANPSDSIPTFEQYKSGTVSISKNTQYKIVSSTAEDKSKSNTKLTELTTNIRSEITKLQKMCSPFSTLTKGQKDSCGLQISNHETNLADFNKLHLAVNGMTTLSLRGGSRRKTLKGRRKNKSRRNRKSRR</sequence>
<name>A0A6C0B7Z2_9ZZZZ</name>
<reference evidence="2" key="1">
    <citation type="journal article" date="2020" name="Nature">
        <title>Giant virus diversity and host interactions through global metagenomics.</title>
        <authorList>
            <person name="Schulz F."/>
            <person name="Roux S."/>
            <person name="Paez-Espino D."/>
            <person name="Jungbluth S."/>
            <person name="Walsh D.A."/>
            <person name="Denef V.J."/>
            <person name="McMahon K.D."/>
            <person name="Konstantinidis K.T."/>
            <person name="Eloe-Fadrosh E.A."/>
            <person name="Kyrpides N.C."/>
            <person name="Woyke T."/>
        </authorList>
    </citation>
    <scope>NUCLEOTIDE SEQUENCE</scope>
    <source>
        <strain evidence="2">GVMAG-M-3300010157-4</strain>
    </source>
</reference>